<keyword evidence="3" id="KW-1185">Reference proteome</keyword>
<feature type="transmembrane region" description="Helical" evidence="1">
    <location>
        <begin position="79"/>
        <end position="98"/>
    </location>
</feature>
<keyword evidence="1" id="KW-0472">Membrane</keyword>
<proteinExistence type="predicted"/>
<keyword evidence="1" id="KW-0812">Transmembrane</keyword>
<sequence>MSNVPEFGSLPFDHYVIVRVTRCLDPGVLSTPSSCARQLTIAPPARQNGTPLHLASVEGTTEEGIGGAMDKARPSWTAGAYYTPLYLCLYLWLPVPILPLRARNKAYWVELTVTGWISDCTPLDEMGEDSDDEQEMYMAEWNGWDYTPDPAEYL</sequence>
<dbReference type="EMBL" id="JBFXLT010000009">
    <property type="protein sequence ID" value="KAL2819705.1"/>
    <property type="molecule type" value="Genomic_DNA"/>
</dbReference>
<evidence type="ECO:0000256" key="1">
    <source>
        <dbReference type="SAM" id="Phobius"/>
    </source>
</evidence>
<keyword evidence="1" id="KW-1133">Transmembrane helix</keyword>
<accession>A0ABR4HWC7</accession>
<evidence type="ECO:0000313" key="2">
    <source>
        <dbReference type="EMBL" id="KAL2819705.1"/>
    </source>
</evidence>
<comment type="caution">
    <text evidence="2">The sequence shown here is derived from an EMBL/GenBank/DDBJ whole genome shotgun (WGS) entry which is preliminary data.</text>
</comment>
<organism evidence="2 3">
    <name type="scientific">Aspergillus granulosus</name>
    <dbReference type="NCBI Taxonomy" id="176169"/>
    <lineage>
        <taxon>Eukaryota</taxon>
        <taxon>Fungi</taxon>
        <taxon>Dikarya</taxon>
        <taxon>Ascomycota</taxon>
        <taxon>Pezizomycotina</taxon>
        <taxon>Eurotiomycetes</taxon>
        <taxon>Eurotiomycetidae</taxon>
        <taxon>Eurotiales</taxon>
        <taxon>Aspergillaceae</taxon>
        <taxon>Aspergillus</taxon>
        <taxon>Aspergillus subgen. Nidulantes</taxon>
    </lineage>
</organism>
<reference evidence="2 3" key="1">
    <citation type="submission" date="2024-07" db="EMBL/GenBank/DDBJ databases">
        <title>Section-level genome sequencing and comparative genomics of Aspergillus sections Usti and Cavernicolus.</title>
        <authorList>
            <consortium name="Lawrence Berkeley National Laboratory"/>
            <person name="Nybo J.L."/>
            <person name="Vesth T.C."/>
            <person name="Theobald S."/>
            <person name="Frisvad J.C."/>
            <person name="Larsen T.O."/>
            <person name="Kjaerboelling I."/>
            <person name="Rothschild-Mancinelli K."/>
            <person name="Lyhne E.K."/>
            <person name="Kogle M.E."/>
            <person name="Barry K."/>
            <person name="Clum A."/>
            <person name="Na H."/>
            <person name="Ledsgaard L."/>
            <person name="Lin J."/>
            <person name="Lipzen A."/>
            <person name="Kuo A."/>
            <person name="Riley R."/>
            <person name="Mondo S."/>
            <person name="Labutti K."/>
            <person name="Haridas S."/>
            <person name="Pangalinan J."/>
            <person name="Salamov A.A."/>
            <person name="Simmons B.A."/>
            <person name="Magnuson J.K."/>
            <person name="Chen J."/>
            <person name="Drula E."/>
            <person name="Henrissat B."/>
            <person name="Wiebenga A."/>
            <person name="Lubbers R.J."/>
            <person name="Gomes A.C."/>
            <person name="Makela M.R."/>
            <person name="Stajich J."/>
            <person name="Grigoriev I.V."/>
            <person name="Mortensen U.H."/>
            <person name="De Vries R.P."/>
            <person name="Baker S.E."/>
            <person name="Andersen M.R."/>
        </authorList>
    </citation>
    <scope>NUCLEOTIDE SEQUENCE [LARGE SCALE GENOMIC DNA]</scope>
    <source>
        <strain evidence="2 3">CBS 588.65</strain>
    </source>
</reference>
<evidence type="ECO:0000313" key="3">
    <source>
        <dbReference type="Proteomes" id="UP001610334"/>
    </source>
</evidence>
<gene>
    <name evidence="2" type="ORF">BJX63DRAFT_428487</name>
</gene>
<name>A0ABR4HWC7_9EURO</name>
<protein>
    <submittedName>
        <fullName evidence="2">Uncharacterized protein</fullName>
    </submittedName>
</protein>
<dbReference type="Proteomes" id="UP001610334">
    <property type="component" value="Unassembled WGS sequence"/>
</dbReference>